<dbReference type="PANTHER" id="PTHR30489">
    <property type="entry name" value="LIPOPROTEIN-RELEASING SYSTEM TRANSMEMBRANE PROTEIN LOLE"/>
    <property type="match status" value="1"/>
</dbReference>
<evidence type="ECO:0000256" key="8">
    <source>
        <dbReference type="SAM" id="Phobius"/>
    </source>
</evidence>
<dbReference type="PANTHER" id="PTHR30489:SF0">
    <property type="entry name" value="LIPOPROTEIN-RELEASING SYSTEM TRANSMEMBRANE PROTEIN LOLE"/>
    <property type="match status" value="1"/>
</dbReference>
<proteinExistence type="inferred from homology"/>
<feature type="compositionally biased region" description="Basic and acidic residues" evidence="7">
    <location>
        <begin position="124"/>
        <end position="141"/>
    </location>
</feature>
<keyword evidence="4 8" id="KW-0812">Transmembrane</keyword>
<evidence type="ECO:0000256" key="1">
    <source>
        <dbReference type="ARBA" id="ARBA00004651"/>
    </source>
</evidence>
<sequence>MWTVAVRKLWHKKGNALVQILGLALAVALTAAVPLYAGGALGRIVDDALQKEADKDAGLPPGALTVRYQAVGREVPPPEAVKAFFAYLDEALATAGGLPLLERSGTYGLRPLTFTRLEPPPGRNADEKGPGSRASADEGLKGRGAGEAPADRAEGEAPETAKPAAPPASSKRVTAAVGTVDGLRGAEFFDGRPPTDRLQSGGVLEVAAHREWLLATGLRVGDVLRANVPGGRAKTLTVRIVGGFDLSEDAPANRFPGRAFFQKTLIADPAALRSALEDGILPLQLGRWLFIYDLAALDSARLEATHRFLAGLNVELERRLPRAQVESSFADRLDAFRGEYARLQAMLVALIAPVVVLLADFLFTTGRFLIDGEAHEITLLLGRGARKRQIVALYLAEATFAWGIALLPGLLAAFGLARLLGQASGFLQFVRRSPIRLALSPELLLYAGGVLVLAVAIRLFLLRAFFRAGLMPAGRRQRGRIAAGIAVDALLIAAAGYGAYALGRTPAASAGVGFDPLLVLAPAAASYGLIRLFLRLYPAAMRLGLRLLGRVALPLELALTTLARAPADALAVMRLIAFTLALGLYSAGAAATLRTNWEADFLLRTGADAVLRAQWETAIDPTSLLAGGSGSGGAGEAPAAGLPPGGPAGGAFPGGEGGPGPGDGDRPTVRTVFIEPPFERFRHLPGVEAEARVLVRDVAASIGTKSLGKGTLMAIDNVDFARTARFVPELYRPHHPVDYLRLLGRHAAALLVSESFLKRAALKPGDVLTLSIDREPAEFIVFAGVPYWPALPSDRPFFIANLPYVEEVWPLEPYDIWLRLGTDGRLADAVQALLDADIPLVEVIDWRSKGIREQKSPYQAGVFGTLSLDFLIAALTAFAGYGLITAFSLSRRAPTFSLLRASGLTKAELFASLAAETLFIVVPTLGLGLVTGTASARLYLPFLQGAFSSGERSLPFRLVFRPDDVALLVALTAATVVLAGAVAVRQVFRLRLAETLKFGAER</sequence>
<evidence type="ECO:0000256" key="6">
    <source>
        <dbReference type="ARBA" id="ARBA00023136"/>
    </source>
</evidence>
<name>A0A947D1E7_HYDSH</name>
<dbReference type="EMBL" id="JAHHQF010000003">
    <property type="protein sequence ID" value="MBT9281073.1"/>
    <property type="molecule type" value="Genomic_DNA"/>
</dbReference>
<evidence type="ECO:0000313" key="11">
    <source>
        <dbReference type="Proteomes" id="UP000748108"/>
    </source>
</evidence>
<accession>A0A947D1E7</accession>
<feature type="domain" description="ABC3 transporter permease C-terminal" evidence="9">
    <location>
        <begin position="871"/>
        <end position="990"/>
    </location>
</feature>
<reference evidence="10" key="1">
    <citation type="journal article" date="2021" name="Microbiology">
        <title>Metagenomic Analysis of the Microbial Community in the Underground Coal Fire Area (Kemerovo Region, Russia) Revealed Predominance of Thermophilic Members of the Phyla Deinococcus-thermus, Aquificae, and Firmicutes.</title>
        <authorList>
            <person name="Kadnikov V."/>
            <person name="Mardanov A.V."/>
            <person name="Beletsky A.V."/>
            <person name="Karnachuk O.V."/>
            <person name="Ravin N.V."/>
        </authorList>
    </citation>
    <scope>NUCLEOTIDE SEQUENCE</scope>
    <source>
        <strain evidence="10">RBS10-49</strain>
    </source>
</reference>
<dbReference type="InterPro" id="IPR003838">
    <property type="entry name" value="ABC3_permease_C"/>
</dbReference>
<feature type="transmembrane region" description="Helical" evidence="8">
    <location>
        <begin position="965"/>
        <end position="988"/>
    </location>
</feature>
<feature type="transmembrane region" description="Helical" evidence="8">
    <location>
        <begin position="443"/>
        <end position="461"/>
    </location>
</feature>
<evidence type="ECO:0000256" key="7">
    <source>
        <dbReference type="SAM" id="MobiDB-lite"/>
    </source>
</evidence>
<feature type="compositionally biased region" description="Gly residues" evidence="7">
    <location>
        <begin position="647"/>
        <end position="662"/>
    </location>
</feature>
<dbReference type="Proteomes" id="UP000748108">
    <property type="component" value="Unassembled WGS sequence"/>
</dbReference>
<feature type="region of interest" description="Disordered" evidence="7">
    <location>
        <begin position="626"/>
        <end position="668"/>
    </location>
</feature>
<dbReference type="AlphaFoldDB" id="A0A947D1E7"/>
<dbReference type="GO" id="GO:0044874">
    <property type="term" value="P:lipoprotein localization to outer membrane"/>
    <property type="evidence" value="ECO:0007669"/>
    <property type="project" value="TreeGrafter"/>
</dbReference>
<feature type="transmembrane region" description="Helical" evidence="8">
    <location>
        <begin position="345"/>
        <end position="370"/>
    </location>
</feature>
<feature type="region of interest" description="Disordered" evidence="7">
    <location>
        <begin position="112"/>
        <end position="174"/>
    </location>
</feature>
<feature type="transmembrane region" description="Helical" evidence="8">
    <location>
        <begin position="391"/>
        <end position="417"/>
    </location>
</feature>
<dbReference type="GO" id="GO:0098797">
    <property type="term" value="C:plasma membrane protein complex"/>
    <property type="evidence" value="ECO:0007669"/>
    <property type="project" value="TreeGrafter"/>
</dbReference>
<evidence type="ECO:0000313" key="10">
    <source>
        <dbReference type="EMBL" id="MBT9281073.1"/>
    </source>
</evidence>
<feature type="transmembrane region" description="Helical" evidence="8">
    <location>
        <begin position="514"/>
        <end position="534"/>
    </location>
</feature>
<feature type="transmembrane region" description="Helical" evidence="8">
    <location>
        <begin position="571"/>
        <end position="593"/>
    </location>
</feature>
<evidence type="ECO:0000256" key="4">
    <source>
        <dbReference type="ARBA" id="ARBA00022692"/>
    </source>
</evidence>
<dbReference type="Pfam" id="PF02687">
    <property type="entry name" value="FtsX"/>
    <property type="match status" value="1"/>
</dbReference>
<dbReference type="InterPro" id="IPR051447">
    <property type="entry name" value="Lipoprotein-release_system"/>
</dbReference>
<comment type="similarity">
    <text evidence="2">Belongs to the ABC-4 integral membrane protein family. LolC/E subfamily.</text>
</comment>
<keyword evidence="3" id="KW-1003">Cell membrane</keyword>
<evidence type="ECO:0000259" key="9">
    <source>
        <dbReference type="Pfam" id="PF02687"/>
    </source>
</evidence>
<feature type="transmembrane region" description="Helical" evidence="8">
    <location>
        <begin position="481"/>
        <end position="502"/>
    </location>
</feature>
<protein>
    <submittedName>
        <fullName evidence="10">FtsX-like permease family protein</fullName>
    </submittedName>
</protein>
<evidence type="ECO:0000256" key="5">
    <source>
        <dbReference type="ARBA" id="ARBA00022989"/>
    </source>
</evidence>
<feature type="transmembrane region" description="Helical" evidence="8">
    <location>
        <begin position="909"/>
        <end position="930"/>
    </location>
</feature>
<comment type="caution">
    <text evidence="10">The sequence shown here is derived from an EMBL/GenBank/DDBJ whole genome shotgun (WGS) entry which is preliminary data.</text>
</comment>
<evidence type="ECO:0000256" key="3">
    <source>
        <dbReference type="ARBA" id="ARBA00022475"/>
    </source>
</evidence>
<feature type="transmembrane region" description="Helical" evidence="8">
    <location>
        <begin position="862"/>
        <end position="889"/>
    </location>
</feature>
<evidence type="ECO:0000256" key="2">
    <source>
        <dbReference type="ARBA" id="ARBA00005236"/>
    </source>
</evidence>
<organism evidence="10 11">
    <name type="scientific">Hydrogenibacillus schlegelii</name>
    <name type="common">Bacillus schlegelii</name>
    <dbReference type="NCBI Taxonomy" id="1484"/>
    <lineage>
        <taxon>Bacteria</taxon>
        <taxon>Bacillati</taxon>
        <taxon>Bacillota</taxon>
        <taxon>Bacilli</taxon>
        <taxon>Bacillales</taxon>
        <taxon>Bacillales Family X. Incertae Sedis</taxon>
        <taxon>Hydrogenibacillus</taxon>
    </lineage>
</organism>
<keyword evidence="6 8" id="KW-0472">Membrane</keyword>
<keyword evidence="5 8" id="KW-1133">Transmembrane helix</keyword>
<gene>
    <name evidence="10" type="ORF">KM312_00110</name>
</gene>
<comment type="subcellular location">
    <subcellularLocation>
        <location evidence="1">Cell membrane</location>
        <topology evidence="1">Multi-pass membrane protein</topology>
    </subcellularLocation>
</comment>